<dbReference type="AlphaFoldDB" id="A0A5B7H107"/>
<sequence>MVTEGRRDHEGRREEKGLSLIPRSLYGTLKRTPRASVPLKHRCLGIAVAWCFPGHVSASFPLLQLTKSRFTVKPQSFAAALAGAAVIWLLAWKEAVDASARFFHRV</sequence>
<reference evidence="2 3" key="1">
    <citation type="submission" date="2019-05" db="EMBL/GenBank/DDBJ databases">
        <title>Another draft genome of Portunus trituberculatus and its Hox gene families provides insights of decapod evolution.</title>
        <authorList>
            <person name="Jeong J.-H."/>
            <person name="Song I."/>
            <person name="Kim S."/>
            <person name="Choi T."/>
            <person name="Kim D."/>
            <person name="Ryu S."/>
            <person name="Kim W."/>
        </authorList>
    </citation>
    <scope>NUCLEOTIDE SEQUENCE [LARGE SCALE GENOMIC DNA]</scope>
    <source>
        <tissue evidence="2">Muscle</tissue>
    </source>
</reference>
<keyword evidence="1" id="KW-0812">Transmembrane</keyword>
<evidence type="ECO:0000313" key="2">
    <source>
        <dbReference type="EMBL" id="MPC65850.1"/>
    </source>
</evidence>
<proteinExistence type="predicted"/>
<protein>
    <submittedName>
        <fullName evidence="2">Uncharacterized protein</fullName>
    </submittedName>
</protein>
<keyword evidence="1" id="KW-0472">Membrane</keyword>
<gene>
    <name evidence="2" type="ORF">E2C01_059986</name>
</gene>
<feature type="transmembrane region" description="Helical" evidence="1">
    <location>
        <begin position="43"/>
        <end position="63"/>
    </location>
</feature>
<keyword evidence="3" id="KW-1185">Reference proteome</keyword>
<feature type="transmembrane region" description="Helical" evidence="1">
    <location>
        <begin position="75"/>
        <end position="92"/>
    </location>
</feature>
<evidence type="ECO:0000256" key="1">
    <source>
        <dbReference type="SAM" id="Phobius"/>
    </source>
</evidence>
<name>A0A5B7H107_PORTR</name>
<accession>A0A5B7H107</accession>
<keyword evidence="1" id="KW-1133">Transmembrane helix</keyword>
<dbReference type="EMBL" id="VSRR010023918">
    <property type="protein sequence ID" value="MPC65850.1"/>
    <property type="molecule type" value="Genomic_DNA"/>
</dbReference>
<comment type="caution">
    <text evidence="2">The sequence shown here is derived from an EMBL/GenBank/DDBJ whole genome shotgun (WGS) entry which is preliminary data.</text>
</comment>
<organism evidence="2 3">
    <name type="scientific">Portunus trituberculatus</name>
    <name type="common">Swimming crab</name>
    <name type="synonym">Neptunus trituberculatus</name>
    <dbReference type="NCBI Taxonomy" id="210409"/>
    <lineage>
        <taxon>Eukaryota</taxon>
        <taxon>Metazoa</taxon>
        <taxon>Ecdysozoa</taxon>
        <taxon>Arthropoda</taxon>
        <taxon>Crustacea</taxon>
        <taxon>Multicrustacea</taxon>
        <taxon>Malacostraca</taxon>
        <taxon>Eumalacostraca</taxon>
        <taxon>Eucarida</taxon>
        <taxon>Decapoda</taxon>
        <taxon>Pleocyemata</taxon>
        <taxon>Brachyura</taxon>
        <taxon>Eubrachyura</taxon>
        <taxon>Portunoidea</taxon>
        <taxon>Portunidae</taxon>
        <taxon>Portuninae</taxon>
        <taxon>Portunus</taxon>
    </lineage>
</organism>
<dbReference type="Proteomes" id="UP000324222">
    <property type="component" value="Unassembled WGS sequence"/>
</dbReference>
<evidence type="ECO:0000313" key="3">
    <source>
        <dbReference type="Proteomes" id="UP000324222"/>
    </source>
</evidence>